<organism evidence="2">
    <name type="scientific">Strongyloides ratti</name>
    <name type="common">Parasitic roundworm</name>
    <dbReference type="NCBI Taxonomy" id="34506"/>
    <lineage>
        <taxon>Eukaryota</taxon>
        <taxon>Metazoa</taxon>
        <taxon>Ecdysozoa</taxon>
        <taxon>Nematoda</taxon>
        <taxon>Chromadorea</taxon>
        <taxon>Rhabditida</taxon>
        <taxon>Tylenchina</taxon>
        <taxon>Panagrolaimomorpha</taxon>
        <taxon>Strongyloidoidea</taxon>
        <taxon>Strongyloididae</taxon>
        <taxon>Strongyloides</taxon>
    </lineage>
</organism>
<reference evidence="2" key="2">
    <citation type="submission" date="2014-09" db="EMBL/GenBank/DDBJ databases">
        <authorList>
            <person name="Aslett A.Martin."/>
        </authorList>
    </citation>
    <scope>NUCLEOTIDE SEQUENCE</scope>
    <source>
        <strain evidence="2">ED321 Heterogonic</strain>
    </source>
</reference>
<dbReference type="GeneID" id="36384741"/>
<dbReference type="InterPro" id="IPR011993">
    <property type="entry name" value="PH-like_dom_sf"/>
</dbReference>
<dbReference type="SMART" id="SM01244">
    <property type="entry name" value="IRS"/>
    <property type="match status" value="1"/>
</dbReference>
<dbReference type="WormBase" id="SRAE_X000167300">
    <property type="protein sequence ID" value="SRP00697"/>
    <property type="gene ID" value="WBGene00267247"/>
</dbReference>
<dbReference type="AlphaFoldDB" id="A0A090KVN0"/>
<dbReference type="WBParaSite" id="SRAE_X000167300.1">
    <property type="protein sequence ID" value="SRAE_X000167300.1"/>
    <property type="gene ID" value="WBGene00267247"/>
</dbReference>
<dbReference type="GO" id="GO:0005068">
    <property type="term" value="F:transmembrane receptor protein tyrosine kinase adaptor activity"/>
    <property type="evidence" value="ECO:0007669"/>
    <property type="project" value="TreeGrafter"/>
</dbReference>
<dbReference type="InterPro" id="IPR050996">
    <property type="entry name" value="Docking_Protein_DOK"/>
</dbReference>
<evidence type="ECO:0000313" key="5">
    <source>
        <dbReference type="WormBase" id="SRAE_X000167300"/>
    </source>
</evidence>
<dbReference type="EMBL" id="LN609396">
    <property type="protein sequence ID" value="CEF59930.1"/>
    <property type="molecule type" value="Genomic_DNA"/>
</dbReference>
<dbReference type="GO" id="GO:0005104">
    <property type="term" value="F:fibroblast growth factor receptor binding"/>
    <property type="evidence" value="ECO:0007669"/>
    <property type="project" value="TreeGrafter"/>
</dbReference>
<name>A0A090KVN0_STRRB</name>
<reference evidence="4" key="3">
    <citation type="submission" date="2020-12" db="UniProtKB">
        <authorList>
            <consortium name="WormBaseParasite"/>
        </authorList>
    </citation>
    <scope>IDENTIFICATION</scope>
</reference>
<accession>A0A090KVN0</accession>
<feature type="domain" description="IRS-type PTB" evidence="1">
    <location>
        <begin position="20"/>
        <end position="124"/>
    </location>
</feature>
<sequence length="431" mass="49988">MGNCVSADNRKFLEQISKNENSSLNGRYSEFKVFVKQNKKFIPGTLRIGPNEILFIRNKDNIQVWPLNYLRRYGYTCANIFFFECGRRCSSGEGLFTFQSSQSEIIFQLTQQKIQQNYESQRNSRASSIVGNLQKSSTYSMSNTQSLRGIQPVQRFCSEGTAKNDYLYPHPNYGENFCYDSCKNEYLFNRLPYTNYCKDRPRSIATSASHNLRSSLFHPKGSFFIPPKNKMSLSMKNFNSISLLENQILQDDIVNEHIISPPNQLSNATYERKNFYEGNFLPDNKKKYHSYVNVSMLENNDYLFSNIDNVCNGNSLYCEKIDNSTFRYNTPTEHSHLPIILPYMYQSSISNSSNNTTRHDLDKIKEVVMPLPNNKRHYNTSNNDTVMKHDNFSQKKTSTFGNIRLNYALIDIDTSKNEDKRKSNSQINSII</sequence>
<dbReference type="PROSITE" id="PS51064">
    <property type="entry name" value="IRS_PTB"/>
    <property type="match status" value="1"/>
</dbReference>
<gene>
    <name evidence="2 4 5" type="ORF">SRAE_X000167300</name>
</gene>
<dbReference type="PANTHER" id="PTHR21258">
    <property type="entry name" value="DOCKING PROTEIN RELATED"/>
    <property type="match status" value="1"/>
</dbReference>
<protein>
    <submittedName>
        <fullName evidence="2 4">Insulin receptor substrate-1, PTB domain and Pleckstrin homology-like domain-containing protein</fullName>
    </submittedName>
</protein>
<evidence type="ECO:0000313" key="3">
    <source>
        <dbReference type="Proteomes" id="UP000035682"/>
    </source>
</evidence>
<dbReference type="OrthoDB" id="6279276at2759"/>
<dbReference type="GO" id="GO:0008543">
    <property type="term" value="P:fibroblast growth factor receptor signaling pathway"/>
    <property type="evidence" value="ECO:0007669"/>
    <property type="project" value="TreeGrafter"/>
</dbReference>
<dbReference type="Pfam" id="PF02174">
    <property type="entry name" value="IRS"/>
    <property type="match status" value="1"/>
</dbReference>
<dbReference type="InterPro" id="IPR002404">
    <property type="entry name" value="IRS_PTB"/>
</dbReference>
<evidence type="ECO:0000313" key="2">
    <source>
        <dbReference type="EMBL" id="CEF59930.1"/>
    </source>
</evidence>
<dbReference type="SMART" id="SM00310">
    <property type="entry name" value="PTBI"/>
    <property type="match status" value="1"/>
</dbReference>
<dbReference type="CTD" id="36384741"/>
<evidence type="ECO:0000259" key="1">
    <source>
        <dbReference type="PROSITE" id="PS51064"/>
    </source>
</evidence>
<proteinExistence type="predicted"/>
<dbReference type="Gene3D" id="2.30.29.30">
    <property type="entry name" value="Pleckstrin-homology domain (PH domain)/Phosphotyrosine-binding domain (PTB)"/>
    <property type="match status" value="1"/>
</dbReference>
<evidence type="ECO:0000313" key="4">
    <source>
        <dbReference type="WBParaSite" id="SRAE_X000167300.1"/>
    </source>
</evidence>
<keyword evidence="2" id="KW-0675">Receptor</keyword>
<dbReference type="GO" id="GO:0005737">
    <property type="term" value="C:cytoplasm"/>
    <property type="evidence" value="ECO:0007669"/>
    <property type="project" value="TreeGrafter"/>
</dbReference>
<dbReference type="SUPFAM" id="SSF50729">
    <property type="entry name" value="PH domain-like"/>
    <property type="match status" value="1"/>
</dbReference>
<dbReference type="Proteomes" id="UP000035682">
    <property type="component" value="Unplaced"/>
</dbReference>
<dbReference type="PANTHER" id="PTHR21258:SF55">
    <property type="entry name" value="FI23523P1"/>
    <property type="match status" value="1"/>
</dbReference>
<dbReference type="RefSeq" id="XP_024499141.1">
    <property type="nucleotide sequence ID" value="XM_024651618.1"/>
</dbReference>
<keyword evidence="3" id="KW-1185">Reference proteome</keyword>
<reference evidence="3" key="1">
    <citation type="submission" date="2014-09" db="EMBL/GenBank/DDBJ databases">
        <authorList>
            <person name="Martin A.A."/>
        </authorList>
    </citation>
    <scope>NUCLEOTIDE SEQUENCE</scope>
    <source>
        <strain evidence="3">ED321</strain>
    </source>
</reference>